<dbReference type="InterPro" id="IPR012914">
    <property type="entry name" value="PucR_dom"/>
</dbReference>
<dbReference type="InterPro" id="IPR051448">
    <property type="entry name" value="CdaR-like_regulators"/>
</dbReference>
<dbReference type="InterPro" id="IPR042070">
    <property type="entry name" value="PucR_C-HTH_sf"/>
</dbReference>
<dbReference type="InterPro" id="IPR025736">
    <property type="entry name" value="PucR_C-HTH_dom"/>
</dbReference>
<dbReference type="RefSeq" id="WP_137811817.1">
    <property type="nucleotide sequence ID" value="NZ_BJFL01000001.1"/>
</dbReference>
<dbReference type="Pfam" id="PF13556">
    <property type="entry name" value="HTH_30"/>
    <property type="match status" value="1"/>
</dbReference>
<dbReference type="Pfam" id="PF07905">
    <property type="entry name" value="PucR"/>
    <property type="match status" value="1"/>
</dbReference>
<organism evidence="3 4">
    <name type="scientific">Gandjariella thermophila</name>
    <dbReference type="NCBI Taxonomy" id="1931992"/>
    <lineage>
        <taxon>Bacteria</taxon>
        <taxon>Bacillati</taxon>
        <taxon>Actinomycetota</taxon>
        <taxon>Actinomycetes</taxon>
        <taxon>Pseudonocardiales</taxon>
        <taxon>Pseudonocardiaceae</taxon>
        <taxon>Gandjariella</taxon>
    </lineage>
</organism>
<dbReference type="Gene3D" id="1.10.10.2840">
    <property type="entry name" value="PucR C-terminal helix-turn-helix domain"/>
    <property type="match status" value="1"/>
</dbReference>
<dbReference type="EMBL" id="BJFL01000001">
    <property type="protein sequence ID" value="GDY28618.1"/>
    <property type="molecule type" value="Genomic_DNA"/>
</dbReference>
<evidence type="ECO:0000259" key="2">
    <source>
        <dbReference type="Pfam" id="PF13556"/>
    </source>
</evidence>
<evidence type="ECO:0000313" key="3">
    <source>
        <dbReference type="EMBL" id="GDY28618.1"/>
    </source>
</evidence>
<dbReference type="AlphaFoldDB" id="A0A4D4J1E1"/>
<evidence type="ECO:0000313" key="4">
    <source>
        <dbReference type="Proteomes" id="UP000298860"/>
    </source>
</evidence>
<reference evidence="4" key="1">
    <citation type="submission" date="2019-04" db="EMBL/GenBank/DDBJ databases">
        <title>Draft genome sequence of Pseudonocardiaceae bacterium SL3-2-4.</title>
        <authorList>
            <person name="Ningsih F."/>
            <person name="Yokota A."/>
            <person name="Sakai Y."/>
            <person name="Nanatani K."/>
            <person name="Yabe S."/>
            <person name="Oetari A."/>
            <person name="Sjamsuridzal W."/>
        </authorList>
    </citation>
    <scope>NUCLEOTIDE SEQUENCE [LARGE SCALE GENOMIC DNA]</scope>
    <source>
        <strain evidence="4">SL3-2-4</strain>
    </source>
</reference>
<protein>
    <submittedName>
        <fullName evidence="3">PucR family transcriptional regulator</fullName>
    </submittedName>
</protein>
<name>A0A4D4J1E1_9PSEU</name>
<feature type="domain" description="Purine catabolism PurC-like" evidence="1">
    <location>
        <begin position="9"/>
        <end position="124"/>
    </location>
</feature>
<comment type="caution">
    <text evidence="3">The sequence shown here is derived from an EMBL/GenBank/DDBJ whole genome shotgun (WGS) entry which is preliminary data.</text>
</comment>
<dbReference type="Proteomes" id="UP000298860">
    <property type="component" value="Unassembled WGS sequence"/>
</dbReference>
<feature type="domain" description="PucR C-terminal helix-turn-helix" evidence="2">
    <location>
        <begin position="442"/>
        <end position="500"/>
    </location>
</feature>
<proteinExistence type="predicted"/>
<accession>A0A4D4J1E1</accession>
<dbReference type="OrthoDB" id="8450798at2"/>
<dbReference type="PANTHER" id="PTHR33744">
    <property type="entry name" value="CARBOHYDRATE DIACID REGULATOR"/>
    <property type="match status" value="1"/>
</dbReference>
<dbReference type="PANTHER" id="PTHR33744:SF1">
    <property type="entry name" value="DNA-BINDING TRANSCRIPTIONAL ACTIVATOR ADER"/>
    <property type="match status" value="1"/>
</dbReference>
<evidence type="ECO:0000259" key="1">
    <source>
        <dbReference type="Pfam" id="PF07905"/>
    </source>
</evidence>
<sequence>MGPTLATLVDTPGLDLRVCAAAGALRRRVHWVHVSELADPTPFLEGGELLLTTGIGPGDDPAGQAEYVRRLCAAGVSALGYGTGLPAPVVPAGLLAAAEEHGLPVVEVPKRTPFIAISKAVARAVASEEFAAVTAAYRAQQSLTAAALRPDAPAAVVHRLAAALRVWAVLLDAAGGVRCAEPRDGVDRVGGLRAEIARLRGHRAPASASFAVAGDEVVLQSLGAEGRVRGFLAVGRPDRLSPTDRHVLNTAVSLLTVAAERSRALDAAHRELRRGVLRLALAGEVAAARATAAGELPAEPLVVAHVAGTREALADAADALDTHAARAGEPVFHAPLDADAPLVVLVAAEGALRPWLAELPEQVRGLRVGCAEPAALTELARAHRQAGQALAAAHRCGRAALGFAEIAAGGVLPLVDETAGRAFAAALLDPLLRHDGSGRGELVDSLRAWLAHHGQWDPAAAALGVHRHTLRNRITRAAALLDRDLGSADVRAELWFALRLLGAGEPP</sequence>
<gene>
    <name evidence="3" type="primary">pucR_1</name>
    <name evidence="3" type="ORF">GTS_02510</name>
</gene>
<keyword evidence="4" id="KW-1185">Reference proteome</keyword>